<organism evidence="2 3">
    <name type="scientific">Ruegeria marisflavi</name>
    <dbReference type="NCBI Taxonomy" id="2984152"/>
    <lineage>
        <taxon>Bacteria</taxon>
        <taxon>Pseudomonadati</taxon>
        <taxon>Pseudomonadota</taxon>
        <taxon>Alphaproteobacteria</taxon>
        <taxon>Rhodobacterales</taxon>
        <taxon>Roseobacteraceae</taxon>
        <taxon>Ruegeria</taxon>
    </lineage>
</organism>
<evidence type="ECO:0000313" key="2">
    <source>
        <dbReference type="EMBL" id="MCU9837884.1"/>
    </source>
</evidence>
<feature type="region of interest" description="Disordered" evidence="1">
    <location>
        <begin position="256"/>
        <end position="278"/>
    </location>
</feature>
<dbReference type="RefSeq" id="WP_263387972.1">
    <property type="nucleotide sequence ID" value="NZ_JAOVQN010000007.1"/>
</dbReference>
<name>A0ABT2WPS5_9RHOB</name>
<evidence type="ECO:0000313" key="3">
    <source>
        <dbReference type="Proteomes" id="UP001321014"/>
    </source>
</evidence>
<proteinExistence type="predicted"/>
<dbReference type="Proteomes" id="UP001321014">
    <property type="component" value="Unassembled WGS sequence"/>
</dbReference>
<evidence type="ECO:0008006" key="4">
    <source>
        <dbReference type="Google" id="ProtNLM"/>
    </source>
</evidence>
<gene>
    <name evidence="2" type="ORF">OEZ49_08900</name>
</gene>
<feature type="region of interest" description="Disordered" evidence="1">
    <location>
        <begin position="54"/>
        <end position="76"/>
    </location>
</feature>
<keyword evidence="3" id="KW-1185">Reference proteome</keyword>
<feature type="region of interest" description="Disordered" evidence="1">
    <location>
        <begin position="99"/>
        <end position="135"/>
    </location>
</feature>
<dbReference type="EMBL" id="JAOVQN010000007">
    <property type="protein sequence ID" value="MCU9837884.1"/>
    <property type="molecule type" value="Genomic_DNA"/>
</dbReference>
<sequence length="327" mass="35398">MSDPAKSVEIEDVLSSIRRLVSEEGRFEARPKGPAVRPGKLVLTPALRVADRAEADARADKQALANTATDEPVKVDPSADELLQADAPADEFVEVDTASDELVESNSAADKLVQEPEAASEGETVDASAPWNDPDATLFSAAQAAGEPIIQADHAVAEEGFPEPEALHEPDAPDAELVLASEEPLSARIEVLEAVIAQTDDNWEPDGLSPDAYSGTRVDAMEWQDHLSPASDEGTVDESTAEEIPVDVADDSIELDADEASDYDELEDERSILSPEEGYLDEESLRELVADIVREELQGALGERITRNVRKLVRREIHRALTAQEFE</sequence>
<feature type="compositionally biased region" description="Acidic residues" evidence="1">
    <location>
        <begin position="256"/>
        <end position="268"/>
    </location>
</feature>
<accession>A0ABT2WPS5</accession>
<comment type="caution">
    <text evidence="2">The sequence shown here is derived from an EMBL/GenBank/DDBJ whole genome shotgun (WGS) entry which is preliminary data.</text>
</comment>
<reference evidence="2 3" key="1">
    <citation type="submission" date="2022-10" db="EMBL/GenBank/DDBJ databases">
        <title>Ruegeria sp. nov., isolated from ocean surface water.</title>
        <authorList>
            <person name="He W."/>
            <person name="Wang L."/>
            <person name="Zhang D.-F."/>
        </authorList>
    </citation>
    <scope>NUCLEOTIDE SEQUENCE [LARGE SCALE GENOMIC DNA]</scope>
    <source>
        <strain evidence="2 3">WL0004</strain>
    </source>
</reference>
<protein>
    <recommendedName>
        <fullName evidence="4">Glycerol-3-phosphate dehydrogenase</fullName>
    </recommendedName>
</protein>
<evidence type="ECO:0000256" key="1">
    <source>
        <dbReference type="SAM" id="MobiDB-lite"/>
    </source>
</evidence>